<accession>A0A3G1PWF9</accession>
<evidence type="ECO:0000256" key="2">
    <source>
        <dbReference type="ARBA" id="ARBA00022980"/>
    </source>
</evidence>
<evidence type="ECO:0000313" key="5">
    <source>
        <dbReference type="EMBL" id="AVR57573.1"/>
    </source>
</evidence>
<dbReference type="Pfam" id="PF00416">
    <property type="entry name" value="Ribosomal_S13"/>
    <property type="match status" value="1"/>
</dbReference>
<dbReference type="PANTHER" id="PTHR10871">
    <property type="entry name" value="30S RIBOSOMAL PROTEIN S13/40S RIBOSOMAL PROTEIN S18"/>
    <property type="match status" value="1"/>
</dbReference>
<dbReference type="InterPro" id="IPR010979">
    <property type="entry name" value="Ribosomal_uS13-like_H2TH"/>
</dbReference>
<protein>
    <submittedName>
        <fullName evidence="5">Ribosomal protein S13</fullName>
    </submittedName>
</protein>
<dbReference type="InterPro" id="IPR001892">
    <property type="entry name" value="Ribosomal_uS13"/>
</dbReference>
<dbReference type="GO" id="GO:0015935">
    <property type="term" value="C:small ribosomal subunit"/>
    <property type="evidence" value="ECO:0007669"/>
    <property type="project" value="TreeGrafter"/>
</dbReference>
<sequence length="121" mass="13969">MIFIFDIFIAENLTIKNGLKNIFGINNYYANFFLKKLGFSSNAKIKNLNAEQIKSLITIIENSKLLLNNDLKLLLVKNHSKYINLKCYKGLRKVYGYPVRGQRTRSNAKTAKKVLKNLKLL</sequence>
<geneLocation type="mitochondrion" evidence="5"/>
<evidence type="ECO:0000256" key="1">
    <source>
        <dbReference type="ARBA" id="ARBA00008080"/>
    </source>
</evidence>
<keyword evidence="5" id="KW-0496">Mitochondrion</keyword>
<dbReference type="PIRSF" id="PIRSF002134">
    <property type="entry name" value="Ribosomal_S13"/>
    <property type="match status" value="1"/>
</dbReference>
<dbReference type="GeneID" id="36937412"/>
<keyword evidence="3 4" id="KW-0687">Ribonucleoprotein</keyword>
<dbReference type="RefSeq" id="YP_009485509.1">
    <property type="nucleotide sequence ID" value="NC_037728.1"/>
</dbReference>
<reference evidence="5" key="1">
    <citation type="journal article" date="2018" name="Mitochondrial DNA A DNA Mapp Seq Anal">
        <title>Comparative analysis of the mitochondrial genomes of six newly sequenced diatoms reveals group II introns in the barcoding region of cox1.</title>
        <authorList>
            <person name="Pogoda C.S."/>
            <person name="Keepers K.G."/>
            <person name="Hamsher S.E."/>
            <person name="Stepanek J.G."/>
            <person name="Kane N.C."/>
            <person name="Kociolek J.P."/>
        </authorList>
    </citation>
    <scope>NUCLEOTIDE SEQUENCE</scope>
</reference>
<evidence type="ECO:0000256" key="3">
    <source>
        <dbReference type="ARBA" id="ARBA00023274"/>
    </source>
</evidence>
<name>A0A3G1PWF9_9STRA</name>
<keyword evidence="2 4" id="KW-0689">Ribosomal protein</keyword>
<comment type="similarity">
    <text evidence="1 4">Belongs to the universal ribosomal protein uS13 family.</text>
</comment>
<dbReference type="Gene3D" id="4.10.910.10">
    <property type="entry name" value="30s ribosomal protein s13, domain 2"/>
    <property type="match status" value="1"/>
</dbReference>
<dbReference type="EMBL" id="MF997421">
    <property type="protein sequence ID" value="AVR57573.1"/>
    <property type="molecule type" value="Genomic_DNA"/>
</dbReference>
<dbReference type="GO" id="GO:0005829">
    <property type="term" value="C:cytosol"/>
    <property type="evidence" value="ECO:0007669"/>
    <property type="project" value="TreeGrafter"/>
</dbReference>
<dbReference type="SUPFAM" id="SSF46946">
    <property type="entry name" value="S13-like H2TH domain"/>
    <property type="match status" value="1"/>
</dbReference>
<dbReference type="AlphaFoldDB" id="A0A3G1PWF9"/>
<evidence type="ECO:0000256" key="4">
    <source>
        <dbReference type="RuleBase" id="RU003830"/>
    </source>
</evidence>
<organism evidence="5">
    <name type="scientific">Melosira undulata</name>
    <dbReference type="NCBI Taxonomy" id="2133757"/>
    <lineage>
        <taxon>Eukaryota</taxon>
        <taxon>Sar</taxon>
        <taxon>Stramenopiles</taxon>
        <taxon>Ochrophyta</taxon>
        <taxon>Bacillariophyta</taxon>
        <taxon>Coscinodiscophyceae</taxon>
        <taxon>Coscinodiscophycidae</taxon>
        <taxon>Melosirales</taxon>
        <taxon>Melosiraceae</taxon>
        <taxon>Melosira</taxon>
    </lineage>
</organism>
<dbReference type="PROSITE" id="PS50159">
    <property type="entry name" value="RIBOSOMAL_S13_2"/>
    <property type="match status" value="1"/>
</dbReference>
<dbReference type="GO" id="GO:0003723">
    <property type="term" value="F:RNA binding"/>
    <property type="evidence" value="ECO:0007669"/>
    <property type="project" value="InterPro"/>
</dbReference>
<dbReference type="GO" id="GO:0003735">
    <property type="term" value="F:structural constituent of ribosome"/>
    <property type="evidence" value="ECO:0007669"/>
    <property type="project" value="InterPro"/>
</dbReference>
<dbReference type="Gene3D" id="1.10.8.50">
    <property type="match status" value="1"/>
</dbReference>
<dbReference type="GO" id="GO:0006412">
    <property type="term" value="P:translation"/>
    <property type="evidence" value="ECO:0007669"/>
    <property type="project" value="InterPro"/>
</dbReference>
<proteinExistence type="inferred from homology"/>
<dbReference type="InterPro" id="IPR027437">
    <property type="entry name" value="Rbsml_uS13_C"/>
</dbReference>
<gene>
    <name evidence="5" type="primary">rps13</name>
</gene>
<dbReference type="PANTHER" id="PTHR10871:SF1">
    <property type="entry name" value="SMALL RIBOSOMAL SUBUNIT PROTEIN US13M"/>
    <property type="match status" value="1"/>
</dbReference>